<feature type="region of interest" description="Disordered" evidence="3">
    <location>
        <begin position="109"/>
        <end position="142"/>
    </location>
</feature>
<dbReference type="PANTHER" id="PTHR10328:SF15">
    <property type="entry name" value="BHLH TRANSCRIPTION FACTOR"/>
    <property type="match status" value="1"/>
</dbReference>
<comment type="caution">
    <text evidence="5">The sequence shown here is derived from an EMBL/GenBank/DDBJ whole genome shotgun (WGS) entry which is preliminary data.</text>
</comment>
<evidence type="ECO:0000256" key="2">
    <source>
        <dbReference type="ARBA" id="ARBA00023242"/>
    </source>
</evidence>
<feature type="compositionally biased region" description="Low complexity" evidence="3">
    <location>
        <begin position="7"/>
        <end position="22"/>
    </location>
</feature>
<keyword evidence="2" id="KW-0539">Nucleus</keyword>
<feature type="region of interest" description="Disordered" evidence="3">
    <location>
        <begin position="1"/>
        <end position="22"/>
    </location>
</feature>
<dbReference type="SMART" id="SM00353">
    <property type="entry name" value="HLH"/>
    <property type="match status" value="1"/>
</dbReference>
<name>A0A9W8G7H1_9FUNG</name>
<dbReference type="InterPro" id="IPR011598">
    <property type="entry name" value="bHLH_dom"/>
</dbReference>
<feature type="compositionally biased region" description="Basic residues" evidence="3">
    <location>
        <begin position="309"/>
        <end position="327"/>
    </location>
</feature>
<organism evidence="5 6">
    <name type="scientific">Coemansia spiralis</name>
    <dbReference type="NCBI Taxonomy" id="417178"/>
    <lineage>
        <taxon>Eukaryota</taxon>
        <taxon>Fungi</taxon>
        <taxon>Fungi incertae sedis</taxon>
        <taxon>Zoopagomycota</taxon>
        <taxon>Kickxellomycotina</taxon>
        <taxon>Kickxellomycetes</taxon>
        <taxon>Kickxellales</taxon>
        <taxon>Kickxellaceae</taxon>
        <taxon>Coemansia</taxon>
    </lineage>
</organism>
<evidence type="ECO:0000259" key="4">
    <source>
        <dbReference type="PROSITE" id="PS50888"/>
    </source>
</evidence>
<feature type="domain" description="BHLH" evidence="4">
    <location>
        <begin position="416"/>
        <end position="467"/>
    </location>
</feature>
<dbReference type="GO" id="GO:0045944">
    <property type="term" value="P:positive regulation of transcription by RNA polymerase II"/>
    <property type="evidence" value="ECO:0007669"/>
    <property type="project" value="TreeGrafter"/>
</dbReference>
<feature type="compositionally biased region" description="Polar residues" evidence="3">
    <location>
        <begin position="130"/>
        <end position="139"/>
    </location>
</feature>
<dbReference type="Gene3D" id="4.10.280.10">
    <property type="entry name" value="Helix-loop-helix DNA-binding domain"/>
    <property type="match status" value="1"/>
</dbReference>
<dbReference type="GO" id="GO:0003677">
    <property type="term" value="F:DNA binding"/>
    <property type="evidence" value="ECO:0007669"/>
    <property type="project" value="UniProtKB-KW"/>
</dbReference>
<evidence type="ECO:0000256" key="3">
    <source>
        <dbReference type="SAM" id="MobiDB-lite"/>
    </source>
</evidence>
<dbReference type="SUPFAM" id="SSF47459">
    <property type="entry name" value="HLH, helix-loop-helix DNA-binding domain"/>
    <property type="match status" value="1"/>
</dbReference>
<reference evidence="5" key="1">
    <citation type="submission" date="2022-07" db="EMBL/GenBank/DDBJ databases">
        <title>Phylogenomic reconstructions and comparative analyses of Kickxellomycotina fungi.</title>
        <authorList>
            <person name="Reynolds N.K."/>
            <person name="Stajich J.E."/>
            <person name="Barry K."/>
            <person name="Grigoriev I.V."/>
            <person name="Crous P."/>
            <person name="Smith M.E."/>
        </authorList>
    </citation>
    <scope>NUCLEOTIDE SEQUENCE</scope>
    <source>
        <strain evidence="5">NRRL 3115</strain>
    </source>
</reference>
<feature type="compositionally biased region" description="Low complexity" evidence="3">
    <location>
        <begin position="328"/>
        <end position="342"/>
    </location>
</feature>
<sequence>MADRTAKSTAPPTTAAQDAGLAQGAGLAQTSIMSPLHIGMEGLTDKQAAEVVELLTPFLSPVHSFQSHPATPLVLQPRVFSPLTSPALPSQMPPPSPSITAEHIMRRQGLSADKAMRAAAGRRGHPYKASQKQSRSPQPTDEEFLDSLAASLQNTPLLPLNSQTLSSDALTIHLPDSVLQGMPETRDRTLHQLNASPEAGQQMDDCQALQLENWLGAIPLSQATPASLMNLPASAHHLPHTSTGEIIAVPAPAPAAVQPPAIGMAAESPEQLLVQSAPMPAQFAHPPLPPPLQIGPSAYKGTEDGQSRGRGRRKSIGTAKRISRSRSRPSLLSPRTTPLVPSILKSPASPEAQPIKPADIRRTPIVAATSTTNIVGLEADVVTRLATKSNYQNILEGHSEQLGLTYHEGFKTGLEKRRTNHKQAEQKRRDSLKVCFQALRERLPNVDDRLVSKIYLLDKANTFIDRMRRANEMLAEAARAKGVDVDSIMKIVLEEEEEEGEGEGEGEETP</sequence>
<dbReference type="EMBL" id="JANBTW010000034">
    <property type="protein sequence ID" value="KAJ2677185.1"/>
    <property type="molecule type" value="Genomic_DNA"/>
</dbReference>
<proteinExistence type="predicted"/>
<evidence type="ECO:0000313" key="6">
    <source>
        <dbReference type="Proteomes" id="UP001151518"/>
    </source>
</evidence>
<dbReference type="GO" id="GO:0090575">
    <property type="term" value="C:RNA polymerase II transcription regulator complex"/>
    <property type="evidence" value="ECO:0007669"/>
    <property type="project" value="TreeGrafter"/>
</dbReference>
<dbReference type="AlphaFoldDB" id="A0A9W8G7H1"/>
<dbReference type="Pfam" id="PF00010">
    <property type="entry name" value="HLH"/>
    <property type="match status" value="1"/>
</dbReference>
<feature type="region of interest" description="Disordered" evidence="3">
    <location>
        <begin position="280"/>
        <end position="357"/>
    </location>
</feature>
<evidence type="ECO:0000256" key="1">
    <source>
        <dbReference type="ARBA" id="ARBA00023125"/>
    </source>
</evidence>
<dbReference type="GO" id="GO:0003700">
    <property type="term" value="F:DNA-binding transcription factor activity"/>
    <property type="evidence" value="ECO:0007669"/>
    <property type="project" value="TreeGrafter"/>
</dbReference>
<evidence type="ECO:0000313" key="5">
    <source>
        <dbReference type="EMBL" id="KAJ2677185.1"/>
    </source>
</evidence>
<dbReference type="InterPro" id="IPR036638">
    <property type="entry name" value="HLH_DNA-bd_sf"/>
</dbReference>
<protein>
    <recommendedName>
        <fullName evidence="4">BHLH domain-containing protein</fullName>
    </recommendedName>
</protein>
<dbReference type="PROSITE" id="PS50888">
    <property type="entry name" value="BHLH"/>
    <property type="match status" value="1"/>
</dbReference>
<dbReference type="PANTHER" id="PTHR10328">
    <property type="entry name" value="PROTEIN MAX MYC-ASSOCIATED FACTOR X"/>
    <property type="match status" value="1"/>
</dbReference>
<dbReference type="GO" id="GO:0046983">
    <property type="term" value="F:protein dimerization activity"/>
    <property type="evidence" value="ECO:0007669"/>
    <property type="project" value="InterPro"/>
</dbReference>
<accession>A0A9W8G7H1</accession>
<gene>
    <name evidence="5" type="ORF">GGI25_003282</name>
</gene>
<keyword evidence="1" id="KW-0238">DNA-binding</keyword>
<dbReference type="OrthoDB" id="5344169at2759"/>
<dbReference type="Proteomes" id="UP001151518">
    <property type="component" value="Unassembled WGS sequence"/>
</dbReference>